<keyword evidence="2" id="KW-1185">Reference proteome</keyword>
<reference evidence="1 2" key="1">
    <citation type="journal article" date="2016" name="Appl. Environ. Microbiol.">
        <title>Genomic and Transcriptional Mapping of PaMx41, Archetype of a New Lineage of Bacteriophages Infecting Pseudomonas aeruginosa.</title>
        <authorList>
            <person name="Cruz-Plancarte I."/>
            <person name="Cazares A."/>
            <person name="Guarneros G."/>
        </authorList>
    </citation>
    <scope>NUCLEOTIDE SEQUENCE [LARGE SCALE GENOMIC DNA]</scope>
</reference>
<dbReference type="Proteomes" id="UP000230640">
    <property type="component" value="Segment"/>
</dbReference>
<name>A0A1C8HUC1_BPPP4</name>
<evidence type="ECO:0000313" key="1">
    <source>
        <dbReference type="EMBL" id="ANA48968.1"/>
    </source>
</evidence>
<accession>A0A1C8HUC1</accession>
<sequence length="48" mass="5206">MTHSTNLTQVNQSKTVAMAKAASMAKLLASSQPKLPFFPLRMAANERS</sequence>
<proteinExistence type="predicted"/>
<protein>
    <submittedName>
        <fullName evidence="1">Uncharacterized protein</fullName>
    </submittedName>
</protein>
<gene>
    <name evidence="1" type="ORF">PaMx41_ORF5</name>
</gene>
<dbReference type="EMBL" id="KU884563">
    <property type="protein sequence ID" value="ANA48968.1"/>
    <property type="molecule type" value="Genomic_DNA"/>
</dbReference>
<organism evidence="1 2">
    <name type="scientific">Pseudomonas phage PaMx41</name>
    <dbReference type="NCBI Taxonomy" id="1815976"/>
    <lineage>
        <taxon>Viruses</taxon>
        <taxon>Duplodnaviria</taxon>
        <taxon>Heunggongvirae</taxon>
        <taxon>Uroviricota</taxon>
        <taxon>Caudoviricetes</taxon>
        <taxon>Fredfastierviridae</taxon>
        <taxon>Jamesmcgillvirus</taxon>
        <taxon>Jamesmcgillvirus PaMx41</taxon>
    </lineage>
</organism>
<evidence type="ECO:0000313" key="2">
    <source>
        <dbReference type="Proteomes" id="UP000230640"/>
    </source>
</evidence>